<dbReference type="SMART" id="SM00020">
    <property type="entry name" value="Tryp_SPc"/>
    <property type="match status" value="1"/>
</dbReference>
<organism evidence="8 9">
    <name type="scientific">Nesidiocoris tenuis</name>
    <dbReference type="NCBI Taxonomy" id="355587"/>
    <lineage>
        <taxon>Eukaryota</taxon>
        <taxon>Metazoa</taxon>
        <taxon>Ecdysozoa</taxon>
        <taxon>Arthropoda</taxon>
        <taxon>Hexapoda</taxon>
        <taxon>Insecta</taxon>
        <taxon>Pterygota</taxon>
        <taxon>Neoptera</taxon>
        <taxon>Paraneoptera</taxon>
        <taxon>Hemiptera</taxon>
        <taxon>Heteroptera</taxon>
        <taxon>Panheteroptera</taxon>
        <taxon>Cimicomorpha</taxon>
        <taxon>Miridae</taxon>
        <taxon>Dicyphina</taxon>
        <taxon>Nesidiocoris</taxon>
    </lineage>
</organism>
<proteinExistence type="predicted"/>
<dbReference type="SUPFAM" id="SSF50494">
    <property type="entry name" value="Trypsin-like serine proteases"/>
    <property type="match status" value="1"/>
</dbReference>
<dbReference type="InterPro" id="IPR009003">
    <property type="entry name" value="Peptidase_S1_PA"/>
</dbReference>
<evidence type="ECO:0000256" key="4">
    <source>
        <dbReference type="ARBA" id="ARBA00023145"/>
    </source>
</evidence>
<accession>A0ABN7AGV6</accession>
<evidence type="ECO:0000256" key="1">
    <source>
        <dbReference type="ARBA" id="ARBA00022670"/>
    </source>
</evidence>
<gene>
    <name evidence="8" type="ORF">NTJ_04086</name>
</gene>
<dbReference type="InterPro" id="IPR050430">
    <property type="entry name" value="Peptidase_S1"/>
</dbReference>
<dbReference type="InterPro" id="IPR043504">
    <property type="entry name" value="Peptidase_S1_PA_chymotrypsin"/>
</dbReference>
<feature type="domain" description="Peptidase S1" evidence="7">
    <location>
        <begin position="16"/>
        <end position="253"/>
    </location>
</feature>
<keyword evidence="6" id="KW-0732">Signal</keyword>
<dbReference type="PROSITE" id="PS50240">
    <property type="entry name" value="TRYPSIN_DOM"/>
    <property type="match status" value="1"/>
</dbReference>
<dbReference type="EMBL" id="AP028910">
    <property type="protein sequence ID" value="BES91278.1"/>
    <property type="molecule type" value="Genomic_DNA"/>
</dbReference>
<sequence length="253" mass="27479">MLSFVLLWCLLLGLALARGAVEDISIKDAPYQVLIVKKSNNSHVLGSAVILNEKWVVTPASTIKGHWHKPRSLMIRSGSGSFNKHGGLHNVKKIAVHPDFDRRKPDISTQGDIALIQLVGKFHLSMTVAPVGIAPQVTPPDVSSHLVTWPIVQQGAERSNSLKAVSVKTQDWVKCVKNITDSAGVTLGIETFCTEMPPVQGQSGDPLISEGRLIGLFKSLPIKSKKDIPQVSLKIGSVVLYKTIMRPGKCLFI</sequence>
<evidence type="ECO:0000256" key="6">
    <source>
        <dbReference type="SAM" id="SignalP"/>
    </source>
</evidence>
<keyword evidence="4" id="KW-0865">Zymogen</keyword>
<dbReference type="Gene3D" id="2.40.10.10">
    <property type="entry name" value="Trypsin-like serine proteases"/>
    <property type="match status" value="1"/>
</dbReference>
<feature type="signal peptide" evidence="6">
    <location>
        <begin position="1"/>
        <end position="17"/>
    </location>
</feature>
<protein>
    <submittedName>
        <fullName evidence="8">Trypsin-5</fullName>
    </submittedName>
</protein>
<dbReference type="Pfam" id="PF00089">
    <property type="entry name" value="Trypsin"/>
    <property type="match status" value="1"/>
</dbReference>
<dbReference type="PANTHER" id="PTHR24276:SF97">
    <property type="entry name" value="GH13245P2-RELATED"/>
    <property type="match status" value="1"/>
</dbReference>
<name>A0ABN7AGV6_9HEMI</name>
<evidence type="ECO:0000313" key="9">
    <source>
        <dbReference type="Proteomes" id="UP001307889"/>
    </source>
</evidence>
<keyword evidence="5" id="KW-1015">Disulfide bond</keyword>
<keyword evidence="2" id="KW-0378">Hydrolase</keyword>
<keyword evidence="3" id="KW-0720">Serine protease</keyword>
<feature type="chain" id="PRO_5045235619" evidence="6">
    <location>
        <begin position="18"/>
        <end position="253"/>
    </location>
</feature>
<keyword evidence="9" id="KW-1185">Reference proteome</keyword>
<dbReference type="Proteomes" id="UP001307889">
    <property type="component" value="Chromosome 2"/>
</dbReference>
<dbReference type="InterPro" id="IPR001254">
    <property type="entry name" value="Trypsin_dom"/>
</dbReference>
<evidence type="ECO:0000256" key="5">
    <source>
        <dbReference type="ARBA" id="ARBA00023157"/>
    </source>
</evidence>
<evidence type="ECO:0000256" key="3">
    <source>
        <dbReference type="ARBA" id="ARBA00022825"/>
    </source>
</evidence>
<keyword evidence="1" id="KW-0645">Protease</keyword>
<evidence type="ECO:0000256" key="2">
    <source>
        <dbReference type="ARBA" id="ARBA00022801"/>
    </source>
</evidence>
<dbReference type="PANTHER" id="PTHR24276">
    <property type="entry name" value="POLYSERASE-RELATED"/>
    <property type="match status" value="1"/>
</dbReference>
<reference evidence="8 9" key="1">
    <citation type="submission" date="2023-09" db="EMBL/GenBank/DDBJ databases">
        <title>Nesidiocoris tenuis whole genome shotgun sequence.</title>
        <authorList>
            <person name="Shibata T."/>
            <person name="Shimoda M."/>
            <person name="Kobayashi T."/>
            <person name="Uehara T."/>
        </authorList>
    </citation>
    <scope>NUCLEOTIDE SEQUENCE [LARGE SCALE GENOMIC DNA]</scope>
    <source>
        <strain evidence="8 9">Japan</strain>
    </source>
</reference>
<evidence type="ECO:0000259" key="7">
    <source>
        <dbReference type="PROSITE" id="PS50240"/>
    </source>
</evidence>
<evidence type="ECO:0000313" key="8">
    <source>
        <dbReference type="EMBL" id="BES91278.1"/>
    </source>
</evidence>